<protein>
    <recommendedName>
        <fullName evidence="4">Lipoprotein</fullName>
    </recommendedName>
</protein>
<keyword evidence="1" id="KW-0732">Signal</keyword>
<feature type="signal peptide" evidence="1">
    <location>
        <begin position="1"/>
        <end position="25"/>
    </location>
</feature>
<evidence type="ECO:0008006" key="4">
    <source>
        <dbReference type="Google" id="ProtNLM"/>
    </source>
</evidence>
<dbReference type="PROSITE" id="PS51257">
    <property type="entry name" value="PROKAR_LIPOPROTEIN"/>
    <property type="match status" value="1"/>
</dbReference>
<dbReference type="Proteomes" id="UP000551616">
    <property type="component" value="Unassembled WGS sequence"/>
</dbReference>
<dbReference type="AlphaFoldDB" id="A0A7V8VA95"/>
<gene>
    <name evidence="2" type="ORF">HOV93_50450</name>
</gene>
<organism evidence="2 3">
    <name type="scientific">Bremerella alba</name>
    <dbReference type="NCBI Taxonomy" id="980252"/>
    <lineage>
        <taxon>Bacteria</taxon>
        <taxon>Pseudomonadati</taxon>
        <taxon>Planctomycetota</taxon>
        <taxon>Planctomycetia</taxon>
        <taxon>Pirellulales</taxon>
        <taxon>Pirellulaceae</taxon>
        <taxon>Bremerella</taxon>
    </lineage>
</organism>
<feature type="chain" id="PRO_5031121593" description="Lipoprotein" evidence="1">
    <location>
        <begin position="26"/>
        <end position="147"/>
    </location>
</feature>
<evidence type="ECO:0000313" key="3">
    <source>
        <dbReference type="Proteomes" id="UP000551616"/>
    </source>
</evidence>
<proteinExistence type="predicted"/>
<comment type="caution">
    <text evidence="2">The sequence shown here is derived from an EMBL/GenBank/DDBJ whole genome shotgun (WGS) entry which is preliminary data.</text>
</comment>
<accession>A0A7V8VA95</accession>
<keyword evidence="3" id="KW-1185">Reference proteome</keyword>
<reference evidence="2 3" key="1">
    <citation type="submission" date="2020-05" db="EMBL/GenBank/DDBJ databases">
        <title>Bremerella alba sp. nov., a novel planctomycete isolated from the surface of the macroalga Fucus spiralis.</title>
        <authorList>
            <person name="Godinho O."/>
            <person name="Botelho R."/>
            <person name="Albuquerque L."/>
            <person name="Wiegand S."/>
            <person name="Da Costa M.S."/>
            <person name="Lobo-Da-Cunha A."/>
            <person name="Jogler C."/>
            <person name="Lage O.M."/>
        </authorList>
    </citation>
    <scope>NUCLEOTIDE SEQUENCE [LARGE SCALE GENOMIC DNA]</scope>
    <source>
        <strain evidence="2 3">FF15</strain>
    </source>
</reference>
<dbReference type="EMBL" id="JABRWO010000021">
    <property type="protein sequence ID" value="MBA2117839.1"/>
    <property type="molecule type" value="Genomic_DNA"/>
</dbReference>
<evidence type="ECO:0000313" key="2">
    <source>
        <dbReference type="EMBL" id="MBA2117839.1"/>
    </source>
</evidence>
<name>A0A7V8VA95_9BACT</name>
<dbReference type="RefSeq" id="WP_207399201.1">
    <property type="nucleotide sequence ID" value="NZ_JABRWO010000021.1"/>
</dbReference>
<sequence>MFRWAGQLKSYVHVGSMAFCITAVATMAAGCRVSSDTNARLSGTVTLDDQPIANGSISFLPVDGNTATAGTRIENGKFEIMMPPGSKRVEITGIEVVGQKPAYEGDKNSPLVDITRDIVPSRYNTKSELLVDVDSGEANQDFRLVSK</sequence>
<evidence type="ECO:0000256" key="1">
    <source>
        <dbReference type="SAM" id="SignalP"/>
    </source>
</evidence>